<comment type="caution">
    <text evidence="1">The sequence shown here is derived from an EMBL/GenBank/DDBJ whole genome shotgun (WGS) entry which is preliminary data.</text>
</comment>
<evidence type="ECO:0008006" key="3">
    <source>
        <dbReference type="Google" id="ProtNLM"/>
    </source>
</evidence>
<dbReference type="PATRIC" id="fig|1618589.3.peg.391"/>
<protein>
    <recommendedName>
        <fullName evidence="3">Nucleotidyl transferase AbiEii/AbiGii toxin family protein</fullName>
    </recommendedName>
</protein>
<dbReference type="STRING" id="1618589.UX25_C0024G0009"/>
<dbReference type="Proteomes" id="UP000034922">
    <property type="component" value="Unassembled WGS sequence"/>
</dbReference>
<dbReference type="Pfam" id="PF08843">
    <property type="entry name" value="AbiEii"/>
    <property type="match status" value="1"/>
</dbReference>
<organism evidence="1 2">
    <name type="scientific">Candidatus Woesebacteria bacterium GW2011_GWC2_45_9</name>
    <dbReference type="NCBI Taxonomy" id="1618589"/>
    <lineage>
        <taxon>Bacteria</taxon>
        <taxon>Candidatus Woeseibacteriota</taxon>
    </lineage>
</organism>
<gene>
    <name evidence="1" type="ORF">UX25_C0024G0009</name>
</gene>
<accession>A0A0G1N905</accession>
<evidence type="ECO:0000313" key="1">
    <source>
        <dbReference type="EMBL" id="KKU16802.1"/>
    </source>
</evidence>
<dbReference type="InterPro" id="IPR014942">
    <property type="entry name" value="AbiEii"/>
</dbReference>
<sequence>MIVQDQIRQLARKYQTTELNIRREYFQHLFLSYFYQQPQSQSVYFKGGTALKILYHSPRFSEDLDFSATDKDIREIEQAILSTLSEIKREGIEVELSEAKETSGGYLAIVNFGPSGYLVGTQLHISLREGEKRGEVVSVVNDFIPSYSLIQLSRDQLVGEKVKALLTRKKPP</sequence>
<proteinExistence type="predicted"/>
<dbReference type="EMBL" id="LCLM01000024">
    <property type="protein sequence ID" value="KKU16802.1"/>
    <property type="molecule type" value="Genomic_DNA"/>
</dbReference>
<dbReference type="Gene3D" id="3.10.450.620">
    <property type="entry name" value="JHP933, nucleotidyltransferase-like core domain"/>
    <property type="match status" value="1"/>
</dbReference>
<name>A0A0G1N905_9BACT</name>
<reference evidence="1 2" key="1">
    <citation type="journal article" date="2015" name="Nature">
        <title>rRNA introns, odd ribosomes, and small enigmatic genomes across a large radiation of phyla.</title>
        <authorList>
            <person name="Brown C.T."/>
            <person name="Hug L.A."/>
            <person name="Thomas B.C."/>
            <person name="Sharon I."/>
            <person name="Castelle C.J."/>
            <person name="Singh A."/>
            <person name="Wilkins M.J."/>
            <person name="Williams K.H."/>
            <person name="Banfield J.F."/>
        </authorList>
    </citation>
    <scope>NUCLEOTIDE SEQUENCE [LARGE SCALE GENOMIC DNA]</scope>
</reference>
<dbReference type="AlphaFoldDB" id="A0A0G1N905"/>
<evidence type="ECO:0000313" key="2">
    <source>
        <dbReference type="Proteomes" id="UP000034922"/>
    </source>
</evidence>